<dbReference type="Proteomes" id="UP001597197">
    <property type="component" value="Unassembled WGS sequence"/>
</dbReference>
<protein>
    <recommendedName>
        <fullName evidence="4">Cardiolipin synthase N-terminal domain-containing protein</fullName>
    </recommendedName>
</protein>
<evidence type="ECO:0000313" key="2">
    <source>
        <dbReference type="EMBL" id="MFD1875001.1"/>
    </source>
</evidence>
<evidence type="ECO:0000313" key="3">
    <source>
        <dbReference type="Proteomes" id="UP001597197"/>
    </source>
</evidence>
<keyword evidence="3" id="KW-1185">Reference proteome</keyword>
<dbReference type="EMBL" id="JBHUFD010000018">
    <property type="protein sequence ID" value="MFD1875001.1"/>
    <property type="molecule type" value="Genomic_DNA"/>
</dbReference>
<keyword evidence="1" id="KW-0812">Transmembrane</keyword>
<feature type="transmembrane region" description="Helical" evidence="1">
    <location>
        <begin position="37"/>
        <end position="57"/>
    </location>
</feature>
<proteinExistence type="predicted"/>
<dbReference type="RefSeq" id="WP_382317284.1">
    <property type="nucleotide sequence ID" value="NZ_JBHUFD010000018.1"/>
</dbReference>
<keyword evidence="1" id="KW-1133">Transmembrane helix</keyword>
<comment type="caution">
    <text evidence="2">The sequence shown here is derived from an EMBL/GenBank/DDBJ whole genome shotgun (WGS) entry which is preliminary data.</text>
</comment>
<keyword evidence="1" id="KW-0472">Membrane</keyword>
<organism evidence="2 3">
    <name type="scientific">Hymenobacter bucti</name>
    <dbReference type="NCBI Taxonomy" id="1844114"/>
    <lineage>
        <taxon>Bacteria</taxon>
        <taxon>Pseudomonadati</taxon>
        <taxon>Bacteroidota</taxon>
        <taxon>Cytophagia</taxon>
        <taxon>Cytophagales</taxon>
        <taxon>Hymenobacteraceae</taxon>
        <taxon>Hymenobacter</taxon>
    </lineage>
</organism>
<gene>
    <name evidence="2" type="ORF">ACFSDX_21385</name>
</gene>
<evidence type="ECO:0000256" key="1">
    <source>
        <dbReference type="SAM" id="Phobius"/>
    </source>
</evidence>
<name>A0ABW4R095_9BACT</name>
<evidence type="ECO:0008006" key="4">
    <source>
        <dbReference type="Google" id="ProtNLM"/>
    </source>
</evidence>
<accession>A0ABW4R095</accession>
<feature type="transmembrane region" description="Helical" evidence="1">
    <location>
        <begin position="6"/>
        <end position="28"/>
    </location>
</feature>
<reference evidence="3" key="1">
    <citation type="journal article" date="2019" name="Int. J. Syst. Evol. Microbiol.">
        <title>The Global Catalogue of Microorganisms (GCM) 10K type strain sequencing project: providing services to taxonomists for standard genome sequencing and annotation.</title>
        <authorList>
            <consortium name="The Broad Institute Genomics Platform"/>
            <consortium name="The Broad Institute Genome Sequencing Center for Infectious Disease"/>
            <person name="Wu L."/>
            <person name="Ma J."/>
        </authorList>
    </citation>
    <scope>NUCLEOTIDE SEQUENCE [LARGE SCALE GENOMIC DNA]</scope>
    <source>
        <strain evidence="3">CGMCC 1.15795</strain>
    </source>
</reference>
<sequence length="80" mass="8976">MFATYFFGALFLLFLDALLALVTMYIAYSHGHSRWKWFLLGLVLPFLSIFIALGVAIRDERRAEAARGGAPKPVPEPGEF</sequence>